<feature type="transmembrane region" description="Helical" evidence="8">
    <location>
        <begin position="159"/>
        <end position="178"/>
    </location>
</feature>
<dbReference type="InterPro" id="IPR011606">
    <property type="entry name" value="Brnchd-chn_aa_trnsp_permease"/>
</dbReference>
<evidence type="ECO:0000313" key="10">
    <source>
        <dbReference type="Proteomes" id="UP000683310"/>
    </source>
</evidence>
<dbReference type="PANTHER" id="PTHR34979:SF1">
    <property type="entry name" value="INNER MEMBRANE PROTEIN YGAZ"/>
    <property type="match status" value="1"/>
</dbReference>
<evidence type="ECO:0000256" key="1">
    <source>
        <dbReference type="ARBA" id="ARBA00004651"/>
    </source>
</evidence>
<protein>
    <submittedName>
        <fullName evidence="9">AzlC family ABC transporter permease</fullName>
    </submittedName>
</protein>
<evidence type="ECO:0000256" key="3">
    <source>
        <dbReference type="ARBA" id="ARBA00022448"/>
    </source>
</evidence>
<accession>A0ABX8CMW6</accession>
<organism evidence="9 10">
    <name type="scientific">Nocardia tengchongensis</name>
    <dbReference type="NCBI Taxonomy" id="2055889"/>
    <lineage>
        <taxon>Bacteria</taxon>
        <taxon>Bacillati</taxon>
        <taxon>Actinomycetota</taxon>
        <taxon>Actinomycetes</taxon>
        <taxon>Mycobacteriales</taxon>
        <taxon>Nocardiaceae</taxon>
        <taxon>Nocardia</taxon>
    </lineage>
</organism>
<evidence type="ECO:0000313" key="9">
    <source>
        <dbReference type="EMBL" id="QVI21304.1"/>
    </source>
</evidence>
<keyword evidence="6 8" id="KW-1133">Transmembrane helix</keyword>
<evidence type="ECO:0000256" key="2">
    <source>
        <dbReference type="ARBA" id="ARBA00010735"/>
    </source>
</evidence>
<sequence length="283" mass="28188">MRSAWRTLDRGVLTGIAAICLAVAMIGVSYGATAVTSGLPGWLPVLLSIAVVAGGSEFVFIGILTAGGGLVAAVLAGLLVNARHVPYGLSVPDVVGTGWRRLVGTHVMNDESVAMALAQPDRDRRRAAYWVCGLAVAAAWPLGAAIGAALGAIVPDPNMFGLDAVFPAVLFSLVLPALRDSLTRTAALAGAAVAAATTPFLGAGLPVLLALAAVLLVARRAGSGEAEGTATPNQISNIAEQGVDATNHHSARIGDHAAGTVHQAVATGGTTAATTTATVAGIV</sequence>
<dbReference type="Proteomes" id="UP000683310">
    <property type="component" value="Chromosome"/>
</dbReference>
<feature type="transmembrane region" description="Helical" evidence="8">
    <location>
        <begin position="185"/>
        <end position="218"/>
    </location>
</feature>
<gene>
    <name evidence="9" type="ORF">KHQ06_35870</name>
</gene>
<proteinExistence type="inferred from homology"/>
<reference evidence="9 10" key="1">
    <citation type="submission" date="2021-04" db="EMBL/GenBank/DDBJ databases">
        <title>Nocardia tengchongensis.</title>
        <authorList>
            <person name="Zhuang k."/>
            <person name="Ran Y."/>
            <person name="Li W."/>
        </authorList>
    </citation>
    <scope>NUCLEOTIDE SEQUENCE [LARGE SCALE GENOMIC DNA]</scope>
    <source>
        <strain evidence="9 10">CFH S0057</strain>
    </source>
</reference>
<evidence type="ECO:0000256" key="8">
    <source>
        <dbReference type="SAM" id="Phobius"/>
    </source>
</evidence>
<feature type="transmembrane region" description="Helical" evidence="8">
    <location>
        <begin position="127"/>
        <end position="153"/>
    </location>
</feature>
<evidence type="ECO:0000256" key="7">
    <source>
        <dbReference type="ARBA" id="ARBA00023136"/>
    </source>
</evidence>
<keyword evidence="10" id="KW-1185">Reference proteome</keyword>
<keyword evidence="7 8" id="KW-0472">Membrane</keyword>
<dbReference type="EMBL" id="CP074371">
    <property type="protein sequence ID" value="QVI21304.1"/>
    <property type="molecule type" value="Genomic_DNA"/>
</dbReference>
<evidence type="ECO:0000256" key="6">
    <source>
        <dbReference type="ARBA" id="ARBA00022989"/>
    </source>
</evidence>
<feature type="transmembrane region" description="Helical" evidence="8">
    <location>
        <begin position="58"/>
        <end position="80"/>
    </location>
</feature>
<dbReference type="Pfam" id="PF03591">
    <property type="entry name" value="AzlC"/>
    <property type="match status" value="1"/>
</dbReference>
<dbReference type="PANTHER" id="PTHR34979">
    <property type="entry name" value="INNER MEMBRANE PROTEIN YGAZ"/>
    <property type="match status" value="1"/>
</dbReference>
<evidence type="ECO:0000256" key="5">
    <source>
        <dbReference type="ARBA" id="ARBA00022692"/>
    </source>
</evidence>
<comment type="subcellular location">
    <subcellularLocation>
        <location evidence="1">Cell membrane</location>
        <topology evidence="1">Multi-pass membrane protein</topology>
    </subcellularLocation>
</comment>
<keyword evidence="3" id="KW-0813">Transport</keyword>
<comment type="similarity">
    <text evidence="2">Belongs to the AzlC family.</text>
</comment>
<name>A0ABX8CMW6_9NOCA</name>
<keyword evidence="5 8" id="KW-0812">Transmembrane</keyword>
<keyword evidence="4" id="KW-1003">Cell membrane</keyword>
<evidence type="ECO:0000256" key="4">
    <source>
        <dbReference type="ARBA" id="ARBA00022475"/>
    </source>
</evidence>